<dbReference type="EMBL" id="QSIR01000038">
    <property type="protein sequence ID" value="RHD00958.1"/>
    <property type="molecule type" value="Genomic_DNA"/>
</dbReference>
<dbReference type="Proteomes" id="UP000234840">
    <property type="component" value="Unassembled WGS sequence"/>
</dbReference>
<evidence type="ECO:0000256" key="1">
    <source>
        <dbReference type="ARBA" id="ARBA00009865"/>
    </source>
</evidence>
<dbReference type="Proteomes" id="UP001297370">
    <property type="component" value="Unassembled WGS sequence"/>
</dbReference>
<dbReference type="Proteomes" id="UP000283834">
    <property type="component" value="Unassembled WGS sequence"/>
</dbReference>
<evidence type="ECO:0000313" key="14">
    <source>
        <dbReference type="Proteomes" id="UP000284472"/>
    </source>
</evidence>
<evidence type="ECO:0000256" key="3">
    <source>
        <dbReference type="ARBA" id="ARBA00023295"/>
    </source>
</evidence>
<dbReference type="EMBL" id="NIHW01000002">
    <property type="protein sequence ID" value="PLT89125.1"/>
    <property type="molecule type" value="Genomic_DNA"/>
</dbReference>
<dbReference type="GO" id="GO:0004553">
    <property type="term" value="F:hydrolase activity, hydrolyzing O-glycosyl compounds"/>
    <property type="evidence" value="ECO:0007669"/>
    <property type="project" value="InterPro"/>
</dbReference>
<dbReference type="SUPFAM" id="SSF75005">
    <property type="entry name" value="Arabinanase/levansucrase/invertase"/>
    <property type="match status" value="1"/>
</dbReference>
<feature type="site" description="Important for catalytic activity, responsible for pKa modulation of the active site Glu and correct orientation of both the proton donor and substrate" evidence="5">
    <location>
        <position position="129"/>
    </location>
</feature>
<dbReference type="InterPro" id="IPR051795">
    <property type="entry name" value="Glycosyl_Hydrlase_43"/>
</dbReference>
<accession>A0A2N5Q3M7</accession>
<name>A0A2N5Q3M7_MEDGN</name>
<evidence type="ECO:0000313" key="8">
    <source>
        <dbReference type="EMBL" id="MCB5619912.1"/>
    </source>
</evidence>
<feature type="domain" description="Beta-xylosidase C-terminal Concanavalin A-like" evidence="7">
    <location>
        <begin position="327"/>
        <end position="522"/>
    </location>
</feature>
<evidence type="ECO:0000313" key="10">
    <source>
        <dbReference type="EMBL" id="RGT40459.1"/>
    </source>
</evidence>
<evidence type="ECO:0000256" key="6">
    <source>
        <dbReference type="RuleBase" id="RU361187"/>
    </source>
</evidence>
<feature type="active site" description="Proton acceptor" evidence="4">
    <location>
        <position position="17"/>
    </location>
</feature>
<evidence type="ECO:0000256" key="2">
    <source>
        <dbReference type="ARBA" id="ARBA00022801"/>
    </source>
</evidence>
<evidence type="ECO:0000256" key="5">
    <source>
        <dbReference type="PIRSR" id="PIRSR606710-2"/>
    </source>
</evidence>
<dbReference type="SUPFAM" id="SSF49899">
    <property type="entry name" value="Concanavalin A-like lectins/glucanases"/>
    <property type="match status" value="1"/>
</dbReference>
<feature type="active site" description="Proton donor" evidence="4">
    <location>
        <position position="190"/>
    </location>
</feature>
<dbReference type="InterPro" id="IPR041542">
    <property type="entry name" value="GH43_C2"/>
</dbReference>
<gene>
    <name evidence="9" type="ORF">CDL20_01600</name>
    <name evidence="11" type="ORF">DW812_16540</name>
    <name evidence="10" type="ORF">DWX36_04365</name>
    <name evidence="8" type="ORF">LIQ08_12220</name>
</gene>
<protein>
    <submittedName>
        <fullName evidence="9">Glycoside hydrolase 43 family protein</fullName>
    </submittedName>
    <submittedName>
        <fullName evidence="8">Glycoside hydrolase family 43 protein</fullName>
    </submittedName>
</protein>
<reference evidence="13 14" key="2">
    <citation type="submission" date="2018-08" db="EMBL/GenBank/DDBJ databases">
        <title>A genome reference for cultivated species of the human gut microbiota.</title>
        <authorList>
            <person name="Zou Y."/>
            <person name="Xue W."/>
            <person name="Luo G."/>
        </authorList>
    </citation>
    <scope>NUCLEOTIDE SEQUENCE [LARGE SCALE GENOMIC DNA]</scope>
    <source>
        <strain evidence="10 13">AF19-16AC</strain>
        <strain evidence="11 14">AM32-6</strain>
    </source>
</reference>
<dbReference type="GO" id="GO:0005975">
    <property type="term" value="P:carbohydrate metabolic process"/>
    <property type="evidence" value="ECO:0007669"/>
    <property type="project" value="InterPro"/>
</dbReference>
<keyword evidence="3 6" id="KW-0326">Glycosidase</keyword>
<evidence type="ECO:0000313" key="12">
    <source>
        <dbReference type="Proteomes" id="UP000234840"/>
    </source>
</evidence>
<dbReference type="InterPro" id="IPR006710">
    <property type="entry name" value="Glyco_hydro_43"/>
</dbReference>
<reference evidence="8" key="3">
    <citation type="submission" date="2021-10" db="EMBL/GenBank/DDBJ databases">
        <title>Collection of gut derived symbiotic bacterial strains cultured from healthy donors.</title>
        <authorList>
            <person name="Lin H."/>
            <person name="Littmann E."/>
            <person name="Claire K."/>
            <person name="Pamer E."/>
        </authorList>
    </citation>
    <scope>NUCLEOTIDE SEQUENCE</scope>
    <source>
        <strain evidence="8">MSK.23.18</strain>
    </source>
</reference>
<dbReference type="Gene3D" id="2.115.10.20">
    <property type="entry name" value="Glycosyl hydrolase domain, family 43"/>
    <property type="match status" value="1"/>
</dbReference>
<evidence type="ECO:0000259" key="7">
    <source>
        <dbReference type="Pfam" id="PF17851"/>
    </source>
</evidence>
<dbReference type="Pfam" id="PF04616">
    <property type="entry name" value="Glyco_hydro_43"/>
    <property type="match status" value="1"/>
</dbReference>
<dbReference type="EMBL" id="JAJBOM010000017">
    <property type="protein sequence ID" value="MCB5619912.1"/>
    <property type="molecule type" value="Genomic_DNA"/>
</dbReference>
<dbReference type="InterPro" id="IPR023296">
    <property type="entry name" value="Glyco_hydro_beta-prop_sf"/>
</dbReference>
<dbReference type="PANTHER" id="PTHR42812">
    <property type="entry name" value="BETA-XYLOSIDASE"/>
    <property type="match status" value="1"/>
</dbReference>
<dbReference type="EMBL" id="QRWQ01000003">
    <property type="protein sequence ID" value="RGT40459.1"/>
    <property type="molecule type" value="Genomic_DNA"/>
</dbReference>
<evidence type="ECO:0000256" key="4">
    <source>
        <dbReference type="PIRSR" id="PIRSR606710-1"/>
    </source>
</evidence>
<dbReference type="Gene3D" id="2.60.120.200">
    <property type="match status" value="1"/>
</dbReference>
<dbReference type="CDD" id="cd18617">
    <property type="entry name" value="GH43_XynB-like"/>
    <property type="match status" value="1"/>
</dbReference>
<sequence>MNNKYYQNPILSGFYPDPSICRVGDDYYMVTSSFVYFPGLPIFHSKDLIHWEQIGHGISRPEQLDYHNCETSLGLWAPTIRYHNGIFYIINTFVSGGREAKRDNYIITAKDPSGPWSNAHFIKDADGIDSSLFFDHDGRIWYTGNFIFNPEHYEGHHGIYLCELDSKTFQFKGKRTIIWDGEKTRSKWIEAPHIYYENGWYYLLVAEGGTFTNHSVMMARSRKIDGTYEFCPRNPIISHRHLSLEHEISVTGHADIVKTQNDEWWMVLLAVRPYKHAHFNLGRETFLVPVLWDSDGWLRIDTENGLVNTQERRPNLPYDTGKPEFYSDNFECTELSMIWNSIHPYPVHLFSLTERPGCLRLYLCPEKLEEVCTPAFLGRRQQHQIFHMQAAMDFSPSSDHEDAGLALVQDDRFHYTFTVSLKHSQRILRVQKVYNHDVTILAETMLDFSGRVYLTVSADETGYHFYYGSNEQMKVPLYLKADPTLLSSVTNSGFTGTYLGMYGTSNKHKTEGYADFDWILYEGQNL</sequence>
<comment type="caution">
    <text evidence="9">The sequence shown here is derived from an EMBL/GenBank/DDBJ whole genome shotgun (WGS) entry which is preliminary data.</text>
</comment>
<dbReference type="Proteomes" id="UP000284472">
    <property type="component" value="Unassembled WGS sequence"/>
</dbReference>
<comment type="similarity">
    <text evidence="1 6">Belongs to the glycosyl hydrolase 43 family.</text>
</comment>
<organism evidence="9 12">
    <name type="scientific">Mediterraneibacter gnavus</name>
    <name type="common">Ruminococcus gnavus</name>
    <dbReference type="NCBI Taxonomy" id="33038"/>
    <lineage>
        <taxon>Bacteria</taxon>
        <taxon>Bacillati</taxon>
        <taxon>Bacillota</taxon>
        <taxon>Clostridia</taxon>
        <taxon>Lachnospirales</taxon>
        <taxon>Lachnospiraceae</taxon>
        <taxon>Mediterraneibacter</taxon>
    </lineage>
</organism>
<dbReference type="InterPro" id="IPR013320">
    <property type="entry name" value="ConA-like_dom_sf"/>
</dbReference>
<evidence type="ECO:0000313" key="9">
    <source>
        <dbReference type="EMBL" id="PLT89125.1"/>
    </source>
</evidence>
<evidence type="ECO:0000313" key="11">
    <source>
        <dbReference type="EMBL" id="RHD00958.1"/>
    </source>
</evidence>
<dbReference type="RefSeq" id="WP_101881879.1">
    <property type="nucleotide sequence ID" value="NZ_BAABSA010000005.1"/>
</dbReference>
<dbReference type="PANTHER" id="PTHR42812:SF12">
    <property type="entry name" value="BETA-XYLOSIDASE-RELATED"/>
    <property type="match status" value="1"/>
</dbReference>
<proteinExistence type="inferred from homology"/>
<dbReference type="AlphaFoldDB" id="A0A2N5Q3M7"/>
<reference evidence="9 12" key="1">
    <citation type="journal article" date="2017" name="Genome Med.">
        <title>A novel Ruminococcus gnavus clade enriched in inflammatory bowel disease patients.</title>
        <authorList>
            <person name="Hall A.B."/>
            <person name="Yassour M."/>
            <person name="Sauk J."/>
            <person name="Garner A."/>
            <person name="Jiang X."/>
            <person name="Arthur T."/>
            <person name="Lagoudas G.K."/>
            <person name="Vatanen T."/>
            <person name="Fornelos N."/>
            <person name="Wilson R."/>
            <person name="Bertha M."/>
            <person name="Cohen M."/>
            <person name="Garber J."/>
            <person name="Khalili H."/>
            <person name="Gevers D."/>
            <person name="Ananthakrishnan A.N."/>
            <person name="Kugathasan S."/>
            <person name="Lander E.S."/>
            <person name="Blainey P."/>
            <person name="Vlamakis H."/>
            <person name="Xavier R.J."/>
            <person name="Huttenhower C."/>
        </authorList>
    </citation>
    <scope>NUCLEOTIDE SEQUENCE [LARGE SCALE GENOMIC DNA]</scope>
    <source>
        <strain evidence="9 12">RJX1128</strain>
    </source>
</reference>
<keyword evidence="2 6" id="KW-0378">Hydrolase</keyword>
<dbReference type="Pfam" id="PF17851">
    <property type="entry name" value="GH43_C2"/>
    <property type="match status" value="1"/>
</dbReference>
<evidence type="ECO:0000313" key="13">
    <source>
        <dbReference type="Proteomes" id="UP000283834"/>
    </source>
</evidence>